<evidence type="ECO:0000313" key="1">
    <source>
        <dbReference type="EMBL" id="TVY09916.1"/>
    </source>
</evidence>
<sequence length="79" mass="9069">MENKVIVFFQESSQKNTSGSRKIQVKQNTYYTGSSNVAAKVLKTFDNMIDAGKWIVKKGFYDHCSSNTRQWMIEKGLIN</sequence>
<accession>A0A559KCP8</accession>
<dbReference type="EMBL" id="VNJI01000011">
    <property type="protein sequence ID" value="TVY09916.1"/>
    <property type="molecule type" value="Genomic_DNA"/>
</dbReference>
<name>A0A559KCP8_9BACL</name>
<reference evidence="1 2" key="1">
    <citation type="submission" date="2019-07" db="EMBL/GenBank/DDBJ databases">
        <authorList>
            <person name="Kim J."/>
        </authorList>
    </citation>
    <scope>NUCLEOTIDE SEQUENCE [LARGE SCALE GENOMIC DNA]</scope>
    <source>
        <strain evidence="1 2">JC52</strain>
    </source>
</reference>
<protein>
    <submittedName>
        <fullName evidence="1">Uncharacterized protein</fullName>
    </submittedName>
</protein>
<proteinExistence type="predicted"/>
<evidence type="ECO:0000313" key="2">
    <source>
        <dbReference type="Proteomes" id="UP000317036"/>
    </source>
</evidence>
<dbReference type="RefSeq" id="WP_144846498.1">
    <property type="nucleotide sequence ID" value="NZ_VNJI01000011.1"/>
</dbReference>
<gene>
    <name evidence="1" type="ORF">FPZ49_11130</name>
</gene>
<keyword evidence="2" id="KW-1185">Reference proteome</keyword>
<organism evidence="1 2">
    <name type="scientific">Paenibacillus cremeus</name>
    <dbReference type="NCBI Taxonomy" id="2163881"/>
    <lineage>
        <taxon>Bacteria</taxon>
        <taxon>Bacillati</taxon>
        <taxon>Bacillota</taxon>
        <taxon>Bacilli</taxon>
        <taxon>Bacillales</taxon>
        <taxon>Paenibacillaceae</taxon>
        <taxon>Paenibacillus</taxon>
    </lineage>
</organism>
<dbReference type="AlphaFoldDB" id="A0A559KCP8"/>
<comment type="caution">
    <text evidence="1">The sequence shown here is derived from an EMBL/GenBank/DDBJ whole genome shotgun (WGS) entry which is preliminary data.</text>
</comment>
<dbReference type="Proteomes" id="UP000317036">
    <property type="component" value="Unassembled WGS sequence"/>
</dbReference>